<dbReference type="PROSITE" id="PS50943">
    <property type="entry name" value="HTH_CROC1"/>
    <property type="match status" value="1"/>
</dbReference>
<dbReference type="GO" id="GO:0003677">
    <property type="term" value="F:DNA binding"/>
    <property type="evidence" value="ECO:0007669"/>
    <property type="project" value="InterPro"/>
</dbReference>
<keyword evidence="3" id="KW-1185">Reference proteome</keyword>
<dbReference type="RefSeq" id="WP_042208825.1">
    <property type="nucleotide sequence ID" value="NZ_CP009288.1"/>
</dbReference>
<dbReference type="Proteomes" id="UP000029409">
    <property type="component" value="Chromosome"/>
</dbReference>
<sequence>MDTFNSVRAAKCREDLNLTLSYIADQLSISIKELADIESGNVFPDSGTIESMVKIYGCSKQYLISDTLEPQAVVFARNGDRLSEFDQDQVLEFLAFQREVSKQIHNEH</sequence>
<dbReference type="AlphaFoldDB" id="A0A089HWH8"/>
<accession>A0A089HWH8</accession>
<proteinExistence type="predicted"/>
<feature type="domain" description="HTH cro/C1-type" evidence="1">
    <location>
        <begin position="13"/>
        <end position="63"/>
    </location>
</feature>
<reference evidence="2 3" key="1">
    <citation type="submission" date="2014-08" db="EMBL/GenBank/DDBJ databases">
        <title>Comparative genomics of the Paenibacillus odorifer group.</title>
        <authorList>
            <person name="den Bakker H.C."/>
            <person name="Tsai Y.-C."/>
            <person name="Martin N."/>
            <person name="Korlach J."/>
            <person name="Wiedmann M."/>
        </authorList>
    </citation>
    <scope>NUCLEOTIDE SEQUENCE [LARGE SCALE GENOMIC DNA]</scope>
    <source>
        <strain evidence="2 3">DSM 1735</strain>
    </source>
</reference>
<dbReference type="SMART" id="SM00530">
    <property type="entry name" value="HTH_XRE"/>
    <property type="match status" value="1"/>
</dbReference>
<dbReference type="Pfam" id="PF12844">
    <property type="entry name" value="HTH_19"/>
    <property type="match status" value="1"/>
</dbReference>
<dbReference type="Gene3D" id="1.10.260.40">
    <property type="entry name" value="lambda repressor-like DNA-binding domains"/>
    <property type="match status" value="1"/>
</dbReference>
<gene>
    <name evidence="2" type="ORF">PDUR_27225</name>
</gene>
<evidence type="ECO:0000313" key="2">
    <source>
        <dbReference type="EMBL" id="AIQ15145.1"/>
    </source>
</evidence>
<dbReference type="CDD" id="cd00093">
    <property type="entry name" value="HTH_XRE"/>
    <property type="match status" value="1"/>
</dbReference>
<organism evidence="2 3">
    <name type="scientific">Paenibacillus durus</name>
    <name type="common">Paenibacillus azotofixans</name>
    <dbReference type="NCBI Taxonomy" id="44251"/>
    <lineage>
        <taxon>Bacteria</taxon>
        <taxon>Bacillati</taxon>
        <taxon>Bacillota</taxon>
        <taxon>Bacilli</taxon>
        <taxon>Bacillales</taxon>
        <taxon>Paenibacillaceae</taxon>
        <taxon>Paenibacillus</taxon>
    </lineage>
</organism>
<protein>
    <recommendedName>
        <fullName evidence="1">HTH cro/C1-type domain-containing protein</fullName>
    </recommendedName>
</protein>
<dbReference type="KEGG" id="pdu:PDUR_27225"/>
<dbReference type="InterPro" id="IPR010982">
    <property type="entry name" value="Lambda_DNA-bd_dom_sf"/>
</dbReference>
<dbReference type="EMBL" id="CP009288">
    <property type="protein sequence ID" value="AIQ15145.1"/>
    <property type="molecule type" value="Genomic_DNA"/>
</dbReference>
<name>A0A089HWH8_PAEDU</name>
<evidence type="ECO:0000259" key="1">
    <source>
        <dbReference type="PROSITE" id="PS50943"/>
    </source>
</evidence>
<evidence type="ECO:0000313" key="3">
    <source>
        <dbReference type="Proteomes" id="UP000029409"/>
    </source>
</evidence>
<dbReference type="SUPFAM" id="SSF47413">
    <property type="entry name" value="lambda repressor-like DNA-binding domains"/>
    <property type="match status" value="1"/>
</dbReference>
<dbReference type="InterPro" id="IPR001387">
    <property type="entry name" value="Cro/C1-type_HTH"/>
</dbReference>
<dbReference type="OrthoDB" id="1624259at2"/>